<dbReference type="NCBIfam" id="TIGR02604">
    <property type="entry name" value="Piru_Ver_Nterm"/>
    <property type="match status" value="1"/>
</dbReference>
<dbReference type="Proteomes" id="UP001430306">
    <property type="component" value="Unassembled WGS sequence"/>
</dbReference>
<keyword evidence="1 4" id="KW-0349">Heme</keyword>
<evidence type="ECO:0000256" key="2">
    <source>
        <dbReference type="ARBA" id="ARBA00022723"/>
    </source>
</evidence>
<evidence type="ECO:0000313" key="7">
    <source>
        <dbReference type="Proteomes" id="UP001430306"/>
    </source>
</evidence>
<dbReference type="Gene3D" id="1.10.760.10">
    <property type="entry name" value="Cytochrome c-like domain"/>
    <property type="match status" value="1"/>
</dbReference>
<dbReference type="Pfam" id="PF23500">
    <property type="entry name" value="DUF7133"/>
    <property type="match status" value="2"/>
</dbReference>
<dbReference type="PANTHER" id="PTHR33546">
    <property type="entry name" value="LARGE, MULTIFUNCTIONAL SECRETED PROTEIN-RELATED"/>
    <property type="match status" value="1"/>
</dbReference>
<feature type="domain" description="Cytochrome c" evidence="5">
    <location>
        <begin position="982"/>
        <end position="1115"/>
    </location>
</feature>
<dbReference type="Gene3D" id="2.120.10.30">
    <property type="entry name" value="TolB, C-terminal domain"/>
    <property type="match status" value="1"/>
</dbReference>
<evidence type="ECO:0000256" key="4">
    <source>
        <dbReference type="PROSITE-ProRule" id="PRU00433"/>
    </source>
</evidence>
<dbReference type="Gene3D" id="1.25.10.10">
    <property type="entry name" value="Leucine-rich Repeat Variant"/>
    <property type="match status" value="1"/>
</dbReference>
<reference evidence="6" key="1">
    <citation type="submission" date="2021-11" db="EMBL/GenBank/DDBJ databases">
        <title>Genome sequence.</title>
        <authorList>
            <person name="Sun Q."/>
        </authorList>
    </citation>
    <scope>NUCLEOTIDE SEQUENCE</scope>
    <source>
        <strain evidence="6">JC740</strain>
    </source>
</reference>
<dbReference type="SUPFAM" id="SSF48371">
    <property type="entry name" value="ARM repeat"/>
    <property type="match status" value="1"/>
</dbReference>
<comment type="caution">
    <text evidence="6">The sequence shown here is derived from an EMBL/GenBank/DDBJ whole genome shotgun (WGS) entry which is preliminary data.</text>
</comment>
<dbReference type="RefSeq" id="WP_230274451.1">
    <property type="nucleotide sequence ID" value="NZ_JAJKFW010000024.1"/>
</dbReference>
<dbReference type="PANTHER" id="PTHR33546:SF1">
    <property type="entry name" value="LARGE, MULTIFUNCTIONAL SECRETED PROTEIN"/>
    <property type="match status" value="1"/>
</dbReference>
<evidence type="ECO:0000313" key="6">
    <source>
        <dbReference type="EMBL" id="MCC9643508.1"/>
    </source>
</evidence>
<dbReference type="InterPro" id="IPR011989">
    <property type="entry name" value="ARM-like"/>
</dbReference>
<dbReference type="NCBIfam" id="TIGR02603">
    <property type="entry name" value="CxxCH_TIGR02603"/>
    <property type="match status" value="1"/>
</dbReference>
<dbReference type="InterPro" id="IPR011041">
    <property type="entry name" value="Quinoprot_gluc/sorb_DH_b-prop"/>
</dbReference>
<keyword evidence="7" id="KW-1185">Reference proteome</keyword>
<dbReference type="InterPro" id="IPR016024">
    <property type="entry name" value="ARM-type_fold"/>
</dbReference>
<keyword evidence="3 4" id="KW-0408">Iron</keyword>
<dbReference type="PROSITE" id="PS51007">
    <property type="entry name" value="CYTC"/>
    <property type="match status" value="1"/>
</dbReference>
<dbReference type="InterPro" id="IPR013427">
    <property type="entry name" value="Haem-bd_dom_put"/>
</dbReference>
<protein>
    <submittedName>
        <fullName evidence="6">C-type cytochrome</fullName>
    </submittedName>
</protein>
<dbReference type="EMBL" id="JAJKFW010000024">
    <property type="protein sequence ID" value="MCC9643508.1"/>
    <property type="molecule type" value="Genomic_DNA"/>
</dbReference>
<name>A0ABS8NIX6_9BACT</name>
<accession>A0ABS8NIX6</accession>
<gene>
    <name evidence="6" type="ORF">LOC71_14580</name>
</gene>
<keyword evidence="2 4" id="KW-0479">Metal-binding</keyword>
<dbReference type="InterPro" id="IPR055557">
    <property type="entry name" value="DUF7133"/>
</dbReference>
<dbReference type="InterPro" id="IPR013428">
    <property type="entry name" value="Membrane-bound_put_N"/>
</dbReference>
<dbReference type="InterPro" id="IPR011042">
    <property type="entry name" value="6-blade_b-propeller_TolB-like"/>
</dbReference>
<sequence>MSSTLSLLSRIRKRLLHSAKRWSLMAIFVASWAVGSRSVVLVAEQPVLSPEAPIGAEEPLTEPAVYGEGVRSTGHRSPQAELQGFHLPPNFEIRLFAAEPQIAKPLNMALDARGRLWVTNTVAYPYPVANDEVGPDSIKILEDKDGDGFAESVVTFADGLNIPMGVLPFGDGCLCFSIPNIWYLKDTDGDGRSDERETILGPFDTTRDTHGMINAMRDGGDGWIYACHGFSNRSQVAGRDGHEVSLVSGNTFRFRPDGSRIERVTKGQVNPFGMTRDDWGYWYSADCHSKPITQLISGACYPSFGLPHDGLGFLPPMMETLHGSTAISGIQYFPPDSPNVPLRGSFLSGNVMTSRLNWTSRVFDGATAKGEANPDFLTSDDPWFRPVDLQMDGSGNIYVADFYNKIIGHYEVPLEHPGRDRTSGRIWQIRYMGPRVDAQHSSSETQRLVSRIRRSTDANSREFTLADLREFLTHENSHVVRSAAECLGQRGDVSDVDSLLSSLVEVNDEDVVLRQTIRIAIRDLLIRTPSSDPFWNAESDREVASIMLGINDEKVVTPILKHLKSLATSDVDQATSEALLGHVVSLARPKQLEACVDLARRLSDDDAERAFQWLGLLYEAGGTRAANVPTPIRNWALELIKAEWTDLTSADQIPVAWFASGDQEWRLESRLISAASPNVEYEEFAKLRSSFPLGETYVGTFASDWLLAPTRISFWIAGHNLPPGESNDDANVVQLRSASSGQVVHRVSVPRSDVAQHVVWNTGELKGELVRIEAVDGDAGNAYAWVALGQFDPAWLEPNESTSRWKRLLDWAEKIRPEGFDSVLRKHLANEQLGLLARLHLAKALANLDGEAEYAALAAFTLRHDLSPQNIDAVLQAILDAGSNPAGVLAEVAKLLSARQQVQLAGHWLRGGANVETLLESIEKGHLAKELLADADVQQLLSAGADDSLQARVEKLVSEINDDDAKLVAFSQKLESVRSQLGDPSLGKAVFAKQCQVCHQLHGEGMLVGPQLDGAVTRSFERLMEDVLLPDRNIDQAFRTQSLLLDDGRVVVGLVAEESATILRVTTSDGKTQRVTADSVELQKESSRSLMPNNFDELMSVDDMANLMAYLKQPVSH</sequence>
<dbReference type="InterPro" id="IPR036909">
    <property type="entry name" value="Cyt_c-like_dom_sf"/>
</dbReference>
<evidence type="ECO:0000256" key="3">
    <source>
        <dbReference type="ARBA" id="ARBA00023004"/>
    </source>
</evidence>
<dbReference type="InterPro" id="IPR009056">
    <property type="entry name" value="Cyt_c-like_dom"/>
</dbReference>
<evidence type="ECO:0000256" key="1">
    <source>
        <dbReference type="ARBA" id="ARBA00022617"/>
    </source>
</evidence>
<proteinExistence type="predicted"/>
<dbReference type="SUPFAM" id="SSF50952">
    <property type="entry name" value="Soluble quinoprotein glucose dehydrogenase"/>
    <property type="match status" value="1"/>
</dbReference>
<dbReference type="SUPFAM" id="SSF46626">
    <property type="entry name" value="Cytochrome c"/>
    <property type="match status" value="1"/>
</dbReference>
<evidence type="ECO:0000259" key="5">
    <source>
        <dbReference type="PROSITE" id="PS51007"/>
    </source>
</evidence>
<organism evidence="6 7">
    <name type="scientific">Rhodopirellula halodulae</name>
    <dbReference type="NCBI Taxonomy" id="2894198"/>
    <lineage>
        <taxon>Bacteria</taxon>
        <taxon>Pseudomonadati</taxon>
        <taxon>Planctomycetota</taxon>
        <taxon>Planctomycetia</taxon>
        <taxon>Pirellulales</taxon>
        <taxon>Pirellulaceae</taxon>
        <taxon>Rhodopirellula</taxon>
    </lineage>
</organism>
<dbReference type="Pfam" id="PF00034">
    <property type="entry name" value="Cytochrom_C"/>
    <property type="match status" value="1"/>
</dbReference>